<reference evidence="8" key="1">
    <citation type="submission" date="2022-04" db="EMBL/GenBank/DDBJ databases">
        <title>Carnegiea gigantea Genome sequencing and assembly v2.</title>
        <authorList>
            <person name="Copetti D."/>
            <person name="Sanderson M.J."/>
            <person name="Burquez A."/>
            <person name="Wojciechowski M.F."/>
        </authorList>
    </citation>
    <scope>NUCLEOTIDE SEQUENCE</scope>
    <source>
        <strain evidence="8">SGP5-SGP5p</strain>
        <tissue evidence="8">Aerial part</tissue>
    </source>
</reference>
<feature type="region of interest" description="Disordered" evidence="6">
    <location>
        <begin position="143"/>
        <end position="163"/>
    </location>
</feature>
<comment type="subcellular location">
    <subcellularLocation>
        <location evidence="1">Nucleus</location>
    </subcellularLocation>
</comment>
<feature type="domain" description="BHLH" evidence="7">
    <location>
        <begin position="168"/>
        <end position="217"/>
    </location>
</feature>
<name>A0A9Q1KCV9_9CARY</name>
<evidence type="ECO:0000259" key="7">
    <source>
        <dbReference type="PROSITE" id="PS50888"/>
    </source>
</evidence>
<keyword evidence="2" id="KW-0805">Transcription regulation</keyword>
<dbReference type="PANTHER" id="PTHR45959">
    <property type="entry name" value="BHLH TRANSCRIPTION FACTOR"/>
    <property type="match status" value="1"/>
</dbReference>
<evidence type="ECO:0000256" key="3">
    <source>
        <dbReference type="ARBA" id="ARBA00023163"/>
    </source>
</evidence>
<dbReference type="EMBL" id="JAKOGI010000177">
    <property type="protein sequence ID" value="KAJ8441038.1"/>
    <property type="molecule type" value="Genomic_DNA"/>
</dbReference>
<dbReference type="InterPro" id="IPR052610">
    <property type="entry name" value="bHLH_transcription_regulator"/>
</dbReference>
<sequence>MFMGDDMNSSGDWLSDLAMEDPASITHHCQLMMMMMMNSQDNNNEALNDDNMSILDPSDLFFEQEFYTSSSKANQSSVISDEIATNNVGAAEKEVKAKNSRMIDSVWSGCTSASSCSQLISFGSSNGFDIKEEPVHHYGDHLDGTNHNHDDGQIKPKTRKRPGAAMPLCTQEHVIAERKRREVMTQRFLALSALIPGLKKMDKASILGNAAKYLKQLEERVKLLEEQTTKRIVESVVIAKRTQDTNIDDENSSISNEDFHNSNPLFEIEARASNKNVLIRIHSQKDQGLAQRVLNEIEKLHLTTLNYNTAPFGNYAMNITIIAQMDDEFDMKMKDLALHLRLRLQKFLCLEK</sequence>
<evidence type="ECO:0000313" key="9">
    <source>
        <dbReference type="Proteomes" id="UP001153076"/>
    </source>
</evidence>
<keyword evidence="9" id="KW-1185">Reference proteome</keyword>
<organism evidence="8 9">
    <name type="scientific">Carnegiea gigantea</name>
    <dbReference type="NCBI Taxonomy" id="171969"/>
    <lineage>
        <taxon>Eukaryota</taxon>
        <taxon>Viridiplantae</taxon>
        <taxon>Streptophyta</taxon>
        <taxon>Embryophyta</taxon>
        <taxon>Tracheophyta</taxon>
        <taxon>Spermatophyta</taxon>
        <taxon>Magnoliopsida</taxon>
        <taxon>eudicotyledons</taxon>
        <taxon>Gunneridae</taxon>
        <taxon>Pentapetalae</taxon>
        <taxon>Caryophyllales</taxon>
        <taxon>Cactineae</taxon>
        <taxon>Cactaceae</taxon>
        <taxon>Cactoideae</taxon>
        <taxon>Echinocereeae</taxon>
        <taxon>Carnegiea</taxon>
    </lineage>
</organism>
<dbReference type="SMART" id="SM00353">
    <property type="entry name" value="HLH"/>
    <property type="match status" value="1"/>
</dbReference>
<comment type="caution">
    <text evidence="8">The sequence shown here is derived from an EMBL/GenBank/DDBJ whole genome shotgun (WGS) entry which is preliminary data.</text>
</comment>
<keyword evidence="3" id="KW-0804">Transcription</keyword>
<feature type="coiled-coil region" evidence="5">
    <location>
        <begin position="207"/>
        <end position="234"/>
    </location>
</feature>
<dbReference type="AlphaFoldDB" id="A0A9Q1KCV9"/>
<dbReference type="GO" id="GO:0046983">
    <property type="term" value="F:protein dimerization activity"/>
    <property type="evidence" value="ECO:0007669"/>
    <property type="project" value="InterPro"/>
</dbReference>
<evidence type="ECO:0000313" key="8">
    <source>
        <dbReference type="EMBL" id="KAJ8441038.1"/>
    </source>
</evidence>
<evidence type="ECO:0000256" key="4">
    <source>
        <dbReference type="ARBA" id="ARBA00023242"/>
    </source>
</evidence>
<dbReference type="InterPro" id="IPR036638">
    <property type="entry name" value="HLH_DNA-bd_sf"/>
</dbReference>
<dbReference type="OrthoDB" id="690068at2759"/>
<dbReference type="Pfam" id="PF00010">
    <property type="entry name" value="HLH"/>
    <property type="match status" value="1"/>
</dbReference>
<dbReference type="Gene3D" id="4.10.280.10">
    <property type="entry name" value="Helix-loop-helix DNA-binding domain"/>
    <property type="match status" value="1"/>
</dbReference>
<keyword evidence="4" id="KW-0539">Nucleus</keyword>
<evidence type="ECO:0000256" key="1">
    <source>
        <dbReference type="ARBA" id="ARBA00004123"/>
    </source>
</evidence>
<dbReference type="PROSITE" id="PS50888">
    <property type="entry name" value="BHLH"/>
    <property type="match status" value="1"/>
</dbReference>
<evidence type="ECO:0000256" key="2">
    <source>
        <dbReference type="ARBA" id="ARBA00023015"/>
    </source>
</evidence>
<evidence type="ECO:0000256" key="5">
    <source>
        <dbReference type="SAM" id="Coils"/>
    </source>
</evidence>
<dbReference type="SUPFAM" id="SSF47459">
    <property type="entry name" value="HLH, helix-loop-helix DNA-binding domain"/>
    <property type="match status" value="1"/>
</dbReference>
<dbReference type="Proteomes" id="UP001153076">
    <property type="component" value="Unassembled WGS sequence"/>
</dbReference>
<gene>
    <name evidence="8" type="ORF">Cgig2_020329</name>
</gene>
<protein>
    <recommendedName>
        <fullName evidence="7">BHLH domain-containing protein</fullName>
    </recommendedName>
</protein>
<keyword evidence="5" id="KW-0175">Coiled coil</keyword>
<dbReference type="InterPro" id="IPR011598">
    <property type="entry name" value="bHLH_dom"/>
</dbReference>
<proteinExistence type="predicted"/>
<feature type="compositionally biased region" description="Basic and acidic residues" evidence="6">
    <location>
        <begin position="143"/>
        <end position="154"/>
    </location>
</feature>
<accession>A0A9Q1KCV9</accession>
<evidence type="ECO:0000256" key="6">
    <source>
        <dbReference type="SAM" id="MobiDB-lite"/>
    </source>
</evidence>
<dbReference type="GO" id="GO:0005634">
    <property type="term" value="C:nucleus"/>
    <property type="evidence" value="ECO:0007669"/>
    <property type="project" value="UniProtKB-SubCell"/>
</dbReference>
<dbReference type="PANTHER" id="PTHR45959:SF73">
    <property type="entry name" value="TRANSCRIPTION FACTOR BHLH25"/>
    <property type="match status" value="1"/>
</dbReference>